<accession>A0A1P8JY40</accession>
<dbReference type="STRING" id="1842727.RD110_16900"/>
<dbReference type="SMART" id="SM00065">
    <property type="entry name" value="GAF"/>
    <property type="match status" value="1"/>
</dbReference>
<dbReference type="EMBL" id="CP019236">
    <property type="protein sequence ID" value="APW38672.1"/>
    <property type="molecule type" value="Genomic_DNA"/>
</dbReference>
<name>A0A1P8JY40_9BURK</name>
<dbReference type="InterPro" id="IPR029787">
    <property type="entry name" value="Nucleotide_cyclase"/>
</dbReference>
<dbReference type="InterPro" id="IPR000014">
    <property type="entry name" value="PAS"/>
</dbReference>
<dbReference type="InterPro" id="IPR043128">
    <property type="entry name" value="Rev_trsase/Diguanyl_cyclase"/>
</dbReference>
<dbReference type="InterPro" id="IPR052163">
    <property type="entry name" value="DGC-Regulatory_Protein"/>
</dbReference>
<dbReference type="Gene3D" id="3.30.450.40">
    <property type="match status" value="1"/>
</dbReference>
<dbReference type="SMART" id="SM00267">
    <property type="entry name" value="GGDEF"/>
    <property type="match status" value="1"/>
</dbReference>
<dbReference type="NCBIfam" id="TIGR00229">
    <property type="entry name" value="sensory_box"/>
    <property type="match status" value="1"/>
</dbReference>
<dbReference type="InterPro" id="IPR003018">
    <property type="entry name" value="GAF"/>
</dbReference>
<dbReference type="OrthoDB" id="9812260at2"/>
<dbReference type="Gene3D" id="3.30.450.20">
    <property type="entry name" value="PAS domain"/>
    <property type="match status" value="1"/>
</dbReference>
<dbReference type="PROSITE" id="PS50112">
    <property type="entry name" value="PAS"/>
    <property type="match status" value="1"/>
</dbReference>
<evidence type="ECO:0000259" key="1">
    <source>
        <dbReference type="PROSITE" id="PS50112"/>
    </source>
</evidence>
<keyword evidence="4" id="KW-1185">Reference proteome</keyword>
<dbReference type="PANTHER" id="PTHR46663">
    <property type="entry name" value="DIGUANYLATE CYCLASE DGCT-RELATED"/>
    <property type="match status" value="1"/>
</dbReference>
<dbReference type="SUPFAM" id="SSF55785">
    <property type="entry name" value="PYP-like sensor domain (PAS domain)"/>
    <property type="match status" value="1"/>
</dbReference>
<dbReference type="Pfam" id="PF08447">
    <property type="entry name" value="PAS_3"/>
    <property type="match status" value="1"/>
</dbReference>
<dbReference type="CDD" id="cd01949">
    <property type="entry name" value="GGDEF"/>
    <property type="match status" value="1"/>
</dbReference>
<dbReference type="Gene3D" id="3.30.70.270">
    <property type="match status" value="1"/>
</dbReference>
<feature type="domain" description="GGDEF" evidence="2">
    <location>
        <begin position="327"/>
        <end position="450"/>
    </location>
</feature>
<dbReference type="AlphaFoldDB" id="A0A1P8JY40"/>
<dbReference type="InterPro" id="IPR035965">
    <property type="entry name" value="PAS-like_dom_sf"/>
</dbReference>
<dbReference type="SMART" id="SM00091">
    <property type="entry name" value="PAS"/>
    <property type="match status" value="1"/>
</dbReference>
<evidence type="ECO:0000313" key="4">
    <source>
        <dbReference type="Proteomes" id="UP000186609"/>
    </source>
</evidence>
<dbReference type="FunFam" id="3.30.70.270:FF:000001">
    <property type="entry name" value="Diguanylate cyclase domain protein"/>
    <property type="match status" value="1"/>
</dbReference>
<dbReference type="CDD" id="cd00130">
    <property type="entry name" value="PAS"/>
    <property type="match status" value="1"/>
</dbReference>
<dbReference type="SUPFAM" id="SSF55781">
    <property type="entry name" value="GAF domain-like"/>
    <property type="match status" value="1"/>
</dbReference>
<evidence type="ECO:0000313" key="3">
    <source>
        <dbReference type="EMBL" id="APW38672.1"/>
    </source>
</evidence>
<sequence length="450" mass="49611">MNSTPPETSVNVLDLLVDAVCMVDAEGRYVFVSAAFERIFGYTPQEVIGRRMIELVHPDDRARTLAVVAEIMAGNYQLHFENRYVRKDGRTAHIVWSARWSKDDKVRVAVARDVTERKRTESLQAAVYAISEAAYTTHAGPLDGHDDPVALFARVHQIVGDLLPAANFCVTLFDAVRGQLRYPYHVDERQPAPSPRAFADDALCAEVIRSGQTLLVTPATRASLPAPLADALCGGASYWLGVPLHAPEGPLGALVLQGYSDHGGYTEKDKELLQFVSTQVAAAVERNRMHARLRHMAQYDQLTQLPNRALFHDRFSTALARAKREQGQLVLLFLDLDGFKQVNDSLGHAIGDLLLQAVATRLRQCVRAADTVARLGGDEFVLLLESPRGELCADKVTGKIRAAFQLPFDLAGRSVEMRASIGAALYPVHGAEEQALLNHADQAMYLQKRR</sequence>
<dbReference type="RefSeq" id="WP_076200551.1">
    <property type="nucleotide sequence ID" value="NZ_CP019236.1"/>
</dbReference>
<dbReference type="NCBIfam" id="TIGR00254">
    <property type="entry name" value="GGDEF"/>
    <property type="match status" value="1"/>
</dbReference>
<dbReference type="SUPFAM" id="SSF55073">
    <property type="entry name" value="Nucleotide cyclase"/>
    <property type="match status" value="1"/>
</dbReference>
<dbReference type="InterPro" id="IPR029016">
    <property type="entry name" value="GAF-like_dom_sf"/>
</dbReference>
<dbReference type="InterPro" id="IPR000160">
    <property type="entry name" value="GGDEF_dom"/>
</dbReference>
<evidence type="ECO:0000259" key="2">
    <source>
        <dbReference type="PROSITE" id="PS50887"/>
    </source>
</evidence>
<dbReference type="PANTHER" id="PTHR46663:SF3">
    <property type="entry name" value="SLL0267 PROTEIN"/>
    <property type="match status" value="1"/>
</dbReference>
<gene>
    <name evidence="3" type="ORF">RD110_16900</name>
</gene>
<feature type="domain" description="PAS" evidence="1">
    <location>
        <begin position="12"/>
        <end position="75"/>
    </location>
</feature>
<organism evidence="3 4">
    <name type="scientific">Rhodoferax koreensis</name>
    <dbReference type="NCBI Taxonomy" id="1842727"/>
    <lineage>
        <taxon>Bacteria</taxon>
        <taxon>Pseudomonadati</taxon>
        <taxon>Pseudomonadota</taxon>
        <taxon>Betaproteobacteria</taxon>
        <taxon>Burkholderiales</taxon>
        <taxon>Comamonadaceae</taxon>
        <taxon>Rhodoferax</taxon>
    </lineage>
</organism>
<proteinExistence type="predicted"/>
<dbReference type="GO" id="GO:0003824">
    <property type="term" value="F:catalytic activity"/>
    <property type="evidence" value="ECO:0007669"/>
    <property type="project" value="UniProtKB-ARBA"/>
</dbReference>
<protein>
    <submittedName>
        <fullName evidence="3">Diguanylate cyclase</fullName>
    </submittedName>
</protein>
<dbReference type="KEGG" id="rhy:RD110_16900"/>
<dbReference type="InterPro" id="IPR013655">
    <property type="entry name" value="PAS_fold_3"/>
</dbReference>
<dbReference type="Proteomes" id="UP000186609">
    <property type="component" value="Chromosome"/>
</dbReference>
<dbReference type="PROSITE" id="PS50887">
    <property type="entry name" value="GGDEF"/>
    <property type="match status" value="1"/>
</dbReference>
<dbReference type="Pfam" id="PF13185">
    <property type="entry name" value="GAF_2"/>
    <property type="match status" value="1"/>
</dbReference>
<dbReference type="Pfam" id="PF00990">
    <property type="entry name" value="GGDEF"/>
    <property type="match status" value="1"/>
</dbReference>
<reference evidence="3 4" key="1">
    <citation type="submission" date="2017-01" db="EMBL/GenBank/DDBJ databases">
        <authorList>
            <person name="Mah S.A."/>
            <person name="Swanson W.J."/>
            <person name="Moy G.W."/>
            <person name="Vacquier V.D."/>
        </authorList>
    </citation>
    <scope>NUCLEOTIDE SEQUENCE [LARGE SCALE GENOMIC DNA]</scope>
    <source>
        <strain evidence="3 4">DCY110</strain>
    </source>
</reference>